<comment type="similarity">
    <text evidence="2">Belongs to the sulfatase family.</text>
</comment>
<reference evidence="10" key="1">
    <citation type="journal article" date="2023" name="Commun. Biol.">
        <title>Genome analysis of Parmales, the sister group of diatoms, reveals the evolutionary specialization of diatoms from phago-mixotrophs to photoautotrophs.</title>
        <authorList>
            <person name="Ban H."/>
            <person name="Sato S."/>
            <person name="Yoshikawa S."/>
            <person name="Yamada K."/>
            <person name="Nakamura Y."/>
            <person name="Ichinomiya M."/>
            <person name="Sato N."/>
            <person name="Blanc-Mathieu R."/>
            <person name="Endo H."/>
            <person name="Kuwata A."/>
            <person name="Ogata H."/>
        </authorList>
    </citation>
    <scope>NUCLEOTIDE SEQUENCE [LARGE SCALE GENOMIC DNA]</scope>
    <source>
        <strain evidence="10">NIES 3701</strain>
    </source>
</reference>
<evidence type="ECO:0000256" key="5">
    <source>
        <dbReference type="ARBA" id="ARBA00022801"/>
    </source>
</evidence>
<dbReference type="GO" id="GO:0046872">
    <property type="term" value="F:metal ion binding"/>
    <property type="evidence" value="ECO:0007669"/>
    <property type="project" value="UniProtKB-KW"/>
</dbReference>
<dbReference type="InterPro" id="IPR000917">
    <property type="entry name" value="Sulfatase_N"/>
</dbReference>
<feature type="signal peptide" evidence="7">
    <location>
        <begin position="1"/>
        <end position="18"/>
    </location>
</feature>
<comment type="caution">
    <text evidence="9">The sequence shown here is derived from an EMBL/GenBank/DDBJ whole genome shotgun (WGS) entry which is preliminary data.</text>
</comment>
<dbReference type="Proteomes" id="UP001165085">
    <property type="component" value="Unassembled WGS sequence"/>
</dbReference>
<dbReference type="Pfam" id="PF00884">
    <property type="entry name" value="Sulfatase"/>
    <property type="match status" value="1"/>
</dbReference>
<dbReference type="Gene3D" id="3.40.720.10">
    <property type="entry name" value="Alkaline Phosphatase, subunit A"/>
    <property type="match status" value="1"/>
</dbReference>
<keyword evidence="3" id="KW-0479">Metal-binding</keyword>
<feature type="chain" id="PRO_5040886670" description="Sulfatase N-terminal domain-containing protein" evidence="7">
    <location>
        <begin position="19"/>
        <end position="552"/>
    </location>
</feature>
<evidence type="ECO:0000256" key="4">
    <source>
        <dbReference type="ARBA" id="ARBA00022729"/>
    </source>
</evidence>
<gene>
    <name evidence="9" type="ORF">TrST_g8206</name>
</gene>
<sequence>MLLLLLLHLLILPGLTQTAPTPPNVVLIVSDDLRAQVNVADFFANDSGLPRTSNLESLAKSGHSFNHAYANQALCGPSRNSFLSGRRPQRTEAYNFVDSFRDVEGGENWTTLPGLFKRNNYTTVGAGKIFHPGLPPDNDMPYSWDDRMSDGTWESWMYPTEDACPLKTSWCGTDNETDLEDFKTTQQAIKLLDNITSTEKNSPFFLAVGYRKPHLQWRLPNRILENVPLESVSSPASPDFPPSTPPLAYHMPVDDFLLEFSDVEQCGSANLTDPATAWFSESCSRLWRRGYYSAVEYMDEQVGLILNELKERKLEDNTIVIFFGDHGWHLGEFGMFEKFSNFEVALRTPMFIRAPSLVTPGGLTTAPVELVDVYRTVADLANLQIPANESSSIDGESLLPLMQGKKDDEDRMAFSQFPRCLDGKNYADLPLSSDDRNVWNVYNDGDKPSRRHEITNLPEWKLSNCNEITVEGMDWMGLSVRTQDWRYTVWHRFGSEGINWEAAIGGEELYSYYPGDVDIFRSPNNFENVAGDPVNADVVNELRGYIEIQWNK</sequence>
<name>A0A9W7BVK0_9STRA</name>
<dbReference type="PANTHER" id="PTHR45953:SF1">
    <property type="entry name" value="IDURONATE 2-SULFATASE"/>
    <property type="match status" value="1"/>
</dbReference>
<keyword evidence="5" id="KW-0378">Hydrolase</keyword>
<evidence type="ECO:0000256" key="3">
    <source>
        <dbReference type="ARBA" id="ARBA00022723"/>
    </source>
</evidence>
<evidence type="ECO:0000259" key="8">
    <source>
        <dbReference type="Pfam" id="PF00884"/>
    </source>
</evidence>
<feature type="domain" description="Sulfatase N-terminal" evidence="8">
    <location>
        <begin position="23"/>
        <end position="382"/>
    </location>
</feature>
<dbReference type="InterPro" id="IPR017850">
    <property type="entry name" value="Alkaline_phosphatase_core_sf"/>
</dbReference>
<dbReference type="GO" id="GO:0005737">
    <property type="term" value="C:cytoplasm"/>
    <property type="evidence" value="ECO:0007669"/>
    <property type="project" value="TreeGrafter"/>
</dbReference>
<dbReference type="PANTHER" id="PTHR45953">
    <property type="entry name" value="IDURONATE 2-SULFATASE"/>
    <property type="match status" value="1"/>
</dbReference>
<protein>
    <recommendedName>
        <fullName evidence="8">Sulfatase N-terminal domain-containing protein</fullName>
    </recommendedName>
</protein>
<dbReference type="SUPFAM" id="SSF53649">
    <property type="entry name" value="Alkaline phosphatase-like"/>
    <property type="match status" value="1"/>
</dbReference>
<evidence type="ECO:0000313" key="10">
    <source>
        <dbReference type="Proteomes" id="UP001165085"/>
    </source>
</evidence>
<evidence type="ECO:0000256" key="2">
    <source>
        <dbReference type="ARBA" id="ARBA00008779"/>
    </source>
</evidence>
<dbReference type="OrthoDB" id="96314at2759"/>
<dbReference type="GO" id="GO:0004423">
    <property type="term" value="F:iduronate-2-sulfatase activity"/>
    <property type="evidence" value="ECO:0007669"/>
    <property type="project" value="InterPro"/>
</dbReference>
<evidence type="ECO:0000256" key="7">
    <source>
        <dbReference type="SAM" id="SignalP"/>
    </source>
</evidence>
<dbReference type="InterPro" id="IPR035874">
    <property type="entry name" value="IDS"/>
</dbReference>
<proteinExistence type="inferred from homology"/>
<evidence type="ECO:0000313" key="9">
    <source>
        <dbReference type="EMBL" id="GMH97392.1"/>
    </source>
</evidence>
<dbReference type="EMBL" id="BRXY01000490">
    <property type="protein sequence ID" value="GMH97392.1"/>
    <property type="molecule type" value="Genomic_DNA"/>
</dbReference>
<comment type="cofactor">
    <cofactor evidence="1">
        <name>Ca(2+)</name>
        <dbReference type="ChEBI" id="CHEBI:29108"/>
    </cofactor>
</comment>
<organism evidence="9 10">
    <name type="scientific">Triparma strigata</name>
    <dbReference type="NCBI Taxonomy" id="1606541"/>
    <lineage>
        <taxon>Eukaryota</taxon>
        <taxon>Sar</taxon>
        <taxon>Stramenopiles</taxon>
        <taxon>Ochrophyta</taxon>
        <taxon>Bolidophyceae</taxon>
        <taxon>Parmales</taxon>
        <taxon>Triparmaceae</taxon>
        <taxon>Triparma</taxon>
    </lineage>
</organism>
<evidence type="ECO:0000256" key="6">
    <source>
        <dbReference type="ARBA" id="ARBA00022837"/>
    </source>
</evidence>
<dbReference type="AlphaFoldDB" id="A0A9W7BVK0"/>
<accession>A0A9W7BVK0</accession>
<evidence type="ECO:0000256" key="1">
    <source>
        <dbReference type="ARBA" id="ARBA00001913"/>
    </source>
</evidence>
<dbReference type="CDD" id="cd16030">
    <property type="entry name" value="iduronate-2-sulfatase"/>
    <property type="match status" value="1"/>
</dbReference>
<keyword evidence="10" id="KW-1185">Reference proteome</keyword>
<keyword evidence="4 7" id="KW-0732">Signal</keyword>
<keyword evidence="6" id="KW-0106">Calcium</keyword>